<dbReference type="AlphaFoldDB" id="A0AAU9QY31"/>
<keyword evidence="1" id="KW-0812">Transmembrane</keyword>
<dbReference type="RefSeq" id="WP_409588137.1">
    <property type="nucleotide sequence ID" value="NZ_CAKMTZ010000002.1"/>
</dbReference>
<evidence type="ECO:0000313" key="3">
    <source>
        <dbReference type="Proteomes" id="UP001295462"/>
    </source>
</evidence>
<dbReference type="EMBL" id="CAKMUD010000149">
    <property type="protein sequence ID" value="CAH1603972.1"/>
    <property type="molecule type" value="Genomic_DNA"/>
</dbReference>
<organism evidence="2 3">
    <name type="scientific">Vibrio jasicida</name>
    <dbReference type="NCBI Taxonomy" id="766224"/>
    <lineage>
        <taxon>Bacteria</taxon>
        <taxon>Pseudomonadati</taxon>
        <taxon>Pseudomonadota</taxon>
        <taxon>Gammaproteobacteria</taxon>
        <taxon>Vibrionales</taxon>
        <taxon>Vibrionaceae</taxon>
        <taxon>Vibrio</taxon>
    </lineage>
</organism>
<feature type="transmembrane region" description="Helical" evidence="1">
    <location>
        <begin position="20"/>
        <end position="46"/>
    </location>
</feature>
<gene>
    <name evidence="2" type="ORF">THF1A12_90076</name>
</gene>
<dbReference type="Proteomes" id="UP001295462">
    <property type="component" value="Unassembled WGS sequence"/>
</dbReference>
<accession>A0AAU9QY31</accession>
<keyword evidence="1" id="KW-0472">Membrane</keyword>
<comment type="caution">
    <text evidence="2">The sequence shown here is derived from an EMBL/GenBank/DDBJ whole genome shotgun (WGS) entry which is preliminary data.</text>
</comment>
<evidence type="ECO:0000256" key="1">
    <source>
        <dbReference type="SAM" id="Phobius"/>
    </source>
</evidence>
<name>A0AAU9QY31_9VIBR</name>
<keyword evidence="1" id="KW-1133">Transmembrane helix</keyword>
<protein>
    <submittedName>
        <fullName evidence="2">Uncharacterized protein</fullName>
    </submittedName>
</protein>
<evidence type="ECO:0000313" key="2">
    <source>
        <dbReference type="EMBL" id="CAH1603972.1"/>
    </source>
</evidence>
<sequence length="91" mass="10727">MNTLDLFKAIFAYIKNHTMVSFYIITMTVYISLYILGLGKVSFFSINFQMKYLLIQQIIWCFGLFTILALDRKKGLADKENQNDLRELEED</sequence>
<reference evidence="2" key="1">
    <citation type="submission" date="2022-01" db="EMBL/GenBank/DDBJ databases">
        <authorList>
            <person name="Lagorce A."/>
        </authorList>
    </citation>
    <scope>NUCLEOTIDE SEQUENCE</scope>
    <source>
        <strain evidence="2">Th15_F1_A12</strain>
    </source>
</reference>
<proteinExistence type="predicted"/>
<feature type="transmembrane region" description="Helical" evidence="1">
    <location>
        <begin position="52"/>
        <end position="70"/>
    </location>
</feature>